<dbReference type="SUPFAM" id="SSF51735">
    <property type="entry name" value="NAD(P)-binding Rossmann-fold domains"/>
    <property type="match status" value="1"/>
</dbReference>
<protein>
    <submittedName>
        <fullName evidence="2">Atypical short-chain dehydrogenase/reductase, CC3-like</fullName>
    </submittedName>
</protein>
<dbReference type="InterPro" id="IPR016040">
    <property type="entry name" value="NAD(P)-bd_dom"/>
</dbReference>
<dbReference type="RefSeq" id="WP_054197320.1">
    <property type="nucleotide sequence ID" value="NZ_CABMKQ010000046.1"/>
</dbReference>
<sequence length="213" mass="23849">MKKIALIAGASGALGSEILKNLCVSEHYNKVIALARHELKFTHEKLEVKVINFDELKDEVPFIADDVFCALGTTMKAAKHKEQFYKVDVTYPINFAKFGLECGAKRFVLLSAAGASRKSGSFYLKAKGQAEAKIKELGYSSFHIARLPLIEAERKDFRLGEYLAIKAFKFIPKGFFDEYRPMKAADIAKVIVQVAQDDHSEGVKIYSPMEYAK</sequence>
<gene>
    <name evidence="2" type="ORF">CCON33237_1809</name>
</gene>
<dbReference type="AlphaFoldDB" id="A0A0M3V2X0"/>
<dbReference type="KEGG" id="ccoc:CCON33237_1809"/>
<evidence type="ECO:0000313" key="3">
    <source>
        <dbReference type="Proteomes" id="UP000066049"/>
    </source>
</evidence>
<organism evidence="2 3">
    <name type="scientific">Campylobacter concisus</name>
    <dbReference type="NCBI Taxonomy" id="199"/>
    <lineage>
        <taxon>Bacteria</taxon>
        <taxon>Pseudomonadati</taxon>
        <taxon>Campylobacterota</taxon>
        <taxon>Epsilonproteobacteria</taxon>
        <taxon>Campylobacterales</taxon>
        <taxon>Campylobacteraceae</taxon>
        <taxon>Campylobacter</taxon>
    </lineage>
</organism>
<dbReference type="Gene3D" id="3.40.50.720">
    <property type="entry name" value="NAD(P)-binding Rossmann-like Domain"/>
    <property type="match status" value="1"/>
</dbReference>
<dbReference type="Pfam" id="PF13460">
    <property type="entry name" value="NAD_binding_10"/>
    <property type="match status" value="1"/>
</dbReference>
<dbReference type="PATRIC" id="fig|199.248.peg.1865"/>
<dbReference type="EMBL" id="CP012541">
    <property type="protein sequence ID" value="ALF48442.1"/>
    <property type="molecule type" value="Genomic_DNA"/>
</dbReference>
<dbReference type="PANTHER" id="PTHR14097:SF7">
    <property type="entry name" value="OXIDOREDUCTASE HTATIP2"/>
    <property type="match status" value="1"/>
</dbReference>
<evidence type="ECO:0000259" key="1">
    <source>
        <dbReference type="Pfam" id="PF13460"/>
    </source>
</evidence>
<dbReference type="InterPro" id="IPR036291">
    <property type="entry name" value="NAD(P)-bd_dom_sf"/>
</dbReference>
<name>A0A0M3V2X0_9BACT</name>
<dbReference type="PANTHER" id="PTHR14097">
    <property type="entry name" value="OXIDOREDUCTASE HTATIP2"/>
    <property type="match status" value="1"/>
</dbReference>
<accession>A0A0M3V2X0</accession>
<evidence type="ECO:0000313" key="2">
    <source>
        <dbReference type="EMBL" id="ALF48442.1"/>
    </source>
</evidence>
<dbReference type="Proteomes" id="UP000066049">
    <property type="component" value="Chromosome"/>
</dbReference>
<proteinExistence type="predicted"/>
<dbReference type="GeneID" id="28663488"/>
<feature type="domain" description="NAD(P)-binding" evidence="1">
    <location>
        <begin position="9"/>
        <end position="197"/>
    </location>
</feature>
<reference evidence="3" key="1">
    <citation type="submission" date="2015-08" db="EMBL/GenBank/DDBJ databases">
        <title>Comparative genomics of the Campylobacter concisus group.</title>
        <authorList>
            <person name="Miller W.G."/>
            <person name="Yee E."/>
            <person name="Chapman M.H."/>
            <person name="Huynh S."/>
            <person name="Bono J.L."/>
            <person name="On S.L.W."/>
            <person name="St Leger J."/>
            <person name="Foster G."/>
            <person name="Parker C.T."/>
        </authorList>
    </citation>
    <scope>NUCLEOTIDE SEQUENCE [LARGE SCALE GENOMIC DNA]</scope>
    <source>
        <strain evidence="3">ATCC 33237</strain>
    </source>
</reference>